<feature type="signal peptide" evidence="1">
    <location>
        <begin position="1"/>
        <end position="47"/>
    </location>
</feature>
<reference evidence="2" key="1">
    <citation type="submission" date="2020-04" db="EMBL/GenBank/DDBJ databases">
        <authorList>
            <person name="Zhang T."/>
        </authorList>
    </citation>
    <scope>NUCLEOTIDE SEQUENCE</scope>
    <source>
        <strain evidence="2">HKST-UBA01</strain>
    </source>
</reference>
<keyword evidence="1" id="KW-0732">Signal</keyword>
<protein>
    <submittedName>
        <fullName evidence="2">Uncharacterized protein</fullName>
    </submittedName>
</protein>
<feature type="chain" id="PRO_5037844002" evidence="1">
    <location>
        <begin position="48"/>
        <end position="95"/>
    </location>
</feature>
<sequence length="95" mass="9894">MPSSSSTERTRQGYGTRICARSLADRSARAVLLVLLFCGALSGATLADDASDSQSGTGWVLRIPLSDAIGPVTARFVVDQIAVAEKGRAEAAILE</sequence>
<dbReference type="Proteomes" id="UP000697710">
    <property type="component" value="Unassembled WGS sequence"/>
</dbReference>
<accession>A0A956RRB6</accession>
<dbReference type="EMBL" id="JAGQHR010001024">
    <property type="protein sequence ID" value="MCA9730168.1"/>
    <property type="molecule type" value="Genomic_DNA"/>
</dbReference>
<evidence type="ECO:0000313" key="3">
    <source>
        <dbReference type="Proteomes" id="UP000697710"/>
    </source>
</evidence>
<reference evidence="2" key="2">
    <citation type="journal article" date="2021" name="Microbiome">
        <title>Successional dynamics and alternative stable states in a saline activated sludge microbial community over 9 years.</title>
        <authorList>
            <person name="Wang Y."/>
            <person name="Ye J."/>
            <person name="Ju F."/>
            <person name="Liu L."/>
            <person name="Boyd J.A."/>
            <person name="Deng Y."/>
            <person name="Parks D.H."/>
            <person name="Jiang X."/>
            <person name="Yin X."/>
            <person name="Woodcroft B.J."/>
            <person name="Tyson G.W."/>
            <person name="Hugenholtz P."/>
            <person name="Polz M.F."/>
            <person name="Zhang T."/>
        </authorList>
    </citation>
    <scope>NUCLEOTIDE SEQUENCE</scope>
    <source>
        <strain evidence="2">HKST-UBA01</strain>
    </source>
</reference>
<gene>
    <name evidence="2" type="ORF">KC729_20960</name>
</gene>
<organism evidence="2 3">
    <name type="scientific">Eiseniibacteriota bacterium</name>
    <dbReference type="NCBI Taxonomy" id="2212470"/>
    <lineage>
        <taxon>Bacteria</taxon>
        <taxon>Candidatus Eiseniibacteriota</taxon>
    </lineage>
</organism>
<name>A0A956RRB6_UNCEI</name>
<proteinExistence type="predicted"/>
<evidence type="ECO:0000313" key="2">
    <source>
        <dbReference type="EMBL" id="MCA9730168.1"/>
    </source>
</evidence>
<comment type="caution">
    <text evidence="2">The sequence shown here is derived from an EMBL/GenBank/DDBJ whole genome shotgun (WGS) entry which is preliminary data.</text>
</comment>
<feature type="non-terminal residue" evidence="2">
    <location>
        <position position="95"/>
    </location>
</feature>
<evidence type="ECO:0000256" key="1">
    <source>
        <dbReference type="SAM" id="SignalP"/>
    </source>
</evidence>
<dbReference type="AlphaFoldDB" id="A0A956RRB6"/>